<dbReference type="AlphaFoldDB" id="A0A9W9WQK6"/>
<dbReference type="EMBL" id="JAPWDQ010000014">
    <property type="protein sequence ID" value="KAJ5471867.1"/>
    <property type="molecule type" value="Genomic_DNA"/>
</dbReference>
<proteinExistence type="predicted"/>
<accession>A0A9W9WQK6</accession>
<evidence type="ECO:0000313" key="3">
    <source>
        <dbReference type="EMBL" id="KAJ5472038.1"/>
    </source>
</evidence>
<name>A0A9W9WQK6_9EURO</name>
<keyword evidence="1" id="KW-1133">Transmembrane helix</keyword>
<evidence type="ECO:0000313" key="4">
    <source>
        <dbReference type="Proteomes" id="UP001148312"/>
    </source>
</evidence>
<feature type="non-terminal residue" evidence="2">
    <location>
        <position position="178"/>
    </location>
</feature>
<keyword evidence="1" id="KW-0812">Transmembrane</keyword>
<feature type="transmembrane region" description="Helical" evidence="1">
    <location>
        <begin position="72"/>
        <end position="90"/>
    </location>
</feature>
<dbReference type="EMBL" id="JAPWDQ010000013">
    <property type="protein sequence ID" value="KAJ5472038.1"/>
    <property type="molecule type" value="Genomic_DNA"/>
</dbReference>
<dbReference type="Proteomes" id="UP001148312">
    <property type="component" value="Unassembled WGS sequence"/>
</dbReference>
<evidence type="ECO:0000256" key="1">
    <source>
        <dbReference type="SAM" id="Phobius"/>
    </source>
</evidence>
<protein>
    <submittedName>
        <fullName evidence="2">Uncharacterized protein</fullName>
    </submittedName>
</protein>
<reference evidence="2" key="1">
    <citation type="submission" date="2022-12" db="EMBL/GenBank/DDBJ databases">
        <authorList>
            <person name="Petersen C."/>
        </authorList>
    </citation>
    <scope>NUCLEOTIDE SEQUENCE</scope>
    <source>
        <strain evidence="2">IBT 30728</strain>
    </source>
</reference>
<sequence>AFVSGTFEILYREQTCREQVERLSHVKVAETLVLRVLLTLTIVIYISPPSTVIPWQVVFMAFVRTGNPACTIYLKLIALLVSALSLKIGVDGSTLSAARRELIGLLQLPSFAFLYQVSTFSNTIPSSSVHHRLMAGQVTAVEPNTFDSLIESHSSTFKAGCKNYERNRGGKPPAHFDK</sequence>
<keyword evidence="1" id="KW-0472">Membrane</keyword>
<reference evidence="2" key="2">
    <citation type="journal article" date="2023" name="IMA Fungus">
        <title>Comparative genomic study of the Penicillium genus elucidates a diverse pangenome and 15 lateral gene transfer events.</title>
        <authorList>
            <person name="Petersen C."/>
            <person name="Sorensen T."/>
            <person name="Nielsen M.R."/>
            <person name="Sondergaard T.E."/>
            <person name="Sorensen J.L."/>
            <person name="Fitzpatrick D.A."/>
            <person name="Frisvad J.C."/>
            <person name="Nielsen K.L."/>
        </authorList>
    </citation>
    <scope>NUCLEOTIDE SEQUENCE</scope>
    <source>
        <strain evidence="2">IBT 30728</strain>
    </source>
</reference>
<gene>
    <name evidence="3" type="ORF">N7539_008607</name>
    <name evidence="2" type="ORF">N7539_008810</name>
</gene>
<dbReference type="RefSeq" id="XP_056786584.1">
    <property type="nucleotide sequence ID" value="XM_056938202.1"/>
</dbReference>
<dbReference type="GeneID" id="81628452"/>
<evidence type="ECO:0000313" key="2">
    <source>
        <dbReference type="EMBL" id="KAJ5471867.1"/>
    </source>
</evidence>
<organism evidence="2 4">
    <name type="scientific">Penicillium diatomitis</name>
    <dbReference type="NCBI Taxonomy" id="2819901"/>
    <lineage>
        <taxon>Eukaryota</taxon>
        <taxon>Fungi</taxon>
        <taxon>Dikarya</taxon>
        <taxon>Ascomycota</taxon>
        <taxon>Pezizomycotina</taxon>
        <taxon>Eurotiomycetes</taxon>
        <taxon>Eurotiomycetidae</taxon>
        <taxon>Eurotiales</taxon>
        <taxon>Aspergillaceae</taxon>
        <taxon>Penicillium</taxon>
    </lineage>
</organism>
<keyword evidence="4" id="KW-1185">Reference proteome</keyword>
<feature type="transmembrane region" description="Helical" evidence="1">
    <location>
        <begin position="32"/>
        <end position="52"/>
    </location>
</feature>
<comment type="caution">
    <text evidence="2">The sequence shown here is derived from an EMBL/GenBank/DDBJ whole genome shotgun (WGS) entry which is preliminary data.</text>
</comment>